<sequence>MVCAGLHSTLSLWYLSLDAELLFVGDAGTTEASRPSRRYGIEWANFYKIAPWLTLDFDLSHSYAKFTDDDPAGDHIPGAIATVIATGAAVDFPFGLFGSLRARYFGPRPLLEDNSVRSQSTTLVNLETGYRYKNLRAQLDVLNLFNSRKHDIDYFYVSRLPGEAAEGVADVHFHPIEPRTVRFSLAYRF</sequence>
<evidence type="ECO:0000256" key="5">
    <source>
        <dbReference type="ARBA" id="ARBA00022692"/>
    </source>
</evidence>
<evidence type="ECO:0000256" key="6">
    <source>
        <dbReference type="ARBA" id="ARBA00023004"/>
    </source>
</evidence>
<evidence type="ECO:0000256" key="9">
    <source>
        <dbReference type="ARBA" id="ARBA00023136"/>
    </source>
</evidence>
<keyword evidence="5" id="KW-0812">Transmembrane</keyword>
<evidence type="ECO:0000313" key="11">
    <source>
        <dbReference type="EMBL" id="MBM3226724.1"/>
    </source>
</evidence>
<evidence type="ECO:0000313" key="12">
    <source>
        <dbReference type="Proteomes" id="UP000712673"/>
    </source>
</evidence>
<dbReference type="Proteomes" id="UP000712673">
    <property type="component" value="Unassembled WGS sequence"/>
</dbReference>
<name>A0A938B526_UNCTE</name>
<dbReference type="PANTHER" id="PTHR32552:SF81">
    <property type="entry name" value="TONB-DEPENDENT OUTER MEMBRANE RECEPTOR"/>
    <property type="match status" value="1"/>
</dbReference>
<organism evidence="11 12">
    <name type="scientific">Tectimicrobiota bacterium</name>
    <dbReference type="NCBI Taxonomy" id="2528274"/>
    <lineage>
        <taxon>Bacteria</taxon>
        <taxon>Pseudomonadati</taxon>
        <taxon>Nitrospinota/Tectimicrobiota group</taxon>
        <taxon>Candidatus Tectimicrobiota</taxon>
    </lineage>
</organism>
<accession>A0A938B526</accession>
<keyword evidence="4" id="KW-0410">Iron transport</keyword>
<dbReference type="GO" id="GO:0006826">
    <property type="term" value="P:iron ion transport"/>
    <property type="evidence" value="ECO:0007669"/>
    <property type="project" value="UniProtKB-KW"/>
</dbReference>
<keyword evidence="10" id="KW-0998">Cell outer membrane</keyword>
<dbReference type="InterPro" id="IPR036942">
    <property type="entry name" value="Beta-barrel_TonB_sf"/>
</dbReference>
<comment type="subcellular location">
    <subcellularLocation>
        <location evidence="1">Cell outer membrane</location>
        <topology evidence="1">Multi-pass membrane protein</topology>
    </subcellularLocation>
</comment>
<keyword evidence="2" id="KW-0813">Transport</keyword>
<dbReference type="InterPro" id="IPR039426">
    <property type="entry name" value="TonB-dep_rcpt-like"/>
</dbReference>
<keyword evidence="6" id="KW-0408">Iron</keyword>
<keyword evidence="3" id="KW-1134">Transmembrane beta strand</keyword>
<dbReference type="Gene3D" id="2.40.170.20">
    <property type="entry name" value="TonB-dependent receptor, beta-barrel domain"/>
    <property type="match status" value="1"/>
</dbReference>
<keyword evidence="8" id="KW-0798">TonB box</keyword>
<comment type="caution">
    <text evidence="11">The sequence shown here is derived from an EMBL/GenBank/DDBJ whole genome shotgun (WGS) entry which is preliminary data.</text>
</comment>
<protein>
    <submittedName>
        <fullName evidence="11">TonB-dependent receptor</fullName>
    </submittedName>
</protein>
<evidence type="ECO:0000256" key="8">
    <source>
        <dbReference type="ARBA" id="ARBA00023077"/>
    </source>
</evidence>
<dbReference type="AlphaFoldDB" id="A0A938B526"/>
<keyword evidence="9" id="KW-0472">Membrane</keyword>
<evidence type="ECO:0000256" key="2">
    <source>
        <dbReference type="ARBA" id="ARBA00022448"/>
    </source>
</evidence>
<evidence type="ECO:0000256" key="7">
    <source>
        <dbReference type="ARBA" id="ARBA00023065"/>
    </source>
</evidence>
<evidence type="ECO:0000256" key="10">
    <source>
        <dbReference type="ARBA" id="ARBA00023237"/>
    </source>
</evidence>
<proteinExistence type="predicted"/>
<dbReference type="PANTHER" id="PTHR32552">
    <property type="entry name" value="FERRICHROME IRON RECEPTOR-RELATED"/>
    <property type="match status" value="1"/>
</dbReference>
<keyword evidence="11" id="KW-0675">Receptor</keyword>
<evidence type="ECO:0000256" key="1">
    <source>
        <dbReference type="ARBA" id="ARBA00004571"/>
    </source>
</evidence>
<reference evidence="11" key="1">
    <citation type="submission" date="2019-03" db="EMBL/GenBank/DDBJ databases">
        <title>Lake Tanganyika Metagenome-Assembled Genomes (MAGs).</title>
        <authorList>
            <person name="Tran P."/>
        </authorList>
    </citation>
    <scope>NUCLEOTIDE SEQUENCE</scope>
    <source>
        <strain evidence="11">K_DeepCast_65m_m2_066</strain>
    </source>
</reference>
<keyword evidence="7" id="KW-0406">Ion transport</keyword>
<dbReference type="EMBL" id="VGLS01001025">
    <property type="protein sequence ID" value="MBM3226724.1"/>
    <property type="molecule type" value="Genomic_DNA"/>
</dbReference>
<evidence type="ECO:0000256" key="4">
    <source>
        <dbReference type="ARBA" id="ARBA00022496"/>
    </source>
</evidence>
<dbReference type="GO" id="GO:0009279">
    <property type="term" value="C:cell outer membrane"/>
    <property type="evidence" value="ECO:0007669"/>
    <property type="project" value="UniProtKB-SubCell"/>
</dbReference>
<dbReference type="SUPFAM" id="SSF56935">
    <property type="entry name" value="Porins"/>
    <property type="match status" value="1"/>
</dbReference>
<gene>
    <name evidence="11" type="ORF">FJZ47_23415</name>
</gene>
<evidence type="ECO:0000256" key="3">
    <source>
        <dbReference type="ARBA" id="ARBA00022452"/>
    </source>
</evidence>